<dbReference type="Gene3D" id="3.30.40.10">
    <property type="entry name" value="Zinc/RING finger domain, C3HC4 (zinc finger)"/>
    <property type="match status" value="1"/>
</dbReference>
<dbReference type="GO" id="GO:0008270">
    <property type="term" value="F:zinc ion binding"/>
    <property type="evidence" value="ECO:0007669"/>
    <property type="project" value="UniProtKB-KW"/>
</dbReference>
<evidence type="ECO:0000313" key="8">
    <source>
        <dbReference type="Proteomes" id="UP001172159"/>
    </source>
</evidence>
<keyword evidence="1" id="KW-0479">Metal-binding</keyword>
<dbReference type="Proteomes" id="UP001172159">
    <property type="component" value="Unassembled WGS sequence"/>
</dbReference>
<evidence type="ECO:0000259" key="6">
    <source>
        <dbReference type="PROSITE" id="PS50089"/>
    </source>
</evidence>
<dbReference type="SUPFAM" id="SSF57850">
    <property type="entry name" value="RING/U-box"/>
    <property type="match status" value="1"/>
</dbReference>
<feature type="region of interest" description="Disordered" evidence="5">
    <location>
        <begin position="234"/>
        <end position="264"/>
    </location>
</feature>
<dbReference type="GO" id="GO:0061630">
    <property type="term" value="F:ubiquitin protein ligase activity"/>
    <property type="evidence" value="ECO:0007669"/>
    <property type="project" value="TreeGrafter"/>
</dbReference>
<dbReference type="SMART" id="SM00184">
    <property type="entry name" value="RING"/>
    <property type="match status" value="1"/>
</dbReference>
<evidence type="ECO:0000256" key="3">
    <source>
        <dbReference type="ARBA" id="ARBA00022833"/>
    </source>
</evidence>
<reference evidence="7" key="1">
    <citation type="submission" date="2023-06" db="EMBL/GenBank/DDBJ databases">
        <title>Genome-scale phylogeny and comparative genomics of the fungal order Sordariales.</title>
        <authorList>
            <consortium name="Lawrence Berkeley National Laboratory"/>
            <person name="Hensen N."/>
            <person name="Bonometti L."/>
            <person name="Westerberg I."/>
            <person name="Brannstrom I.O."/>
            <person name="Guillou S."/>
            <person name="Cros-Aarteil S."/>
            <person name="Calhoun S."/>
            <person name="Haridas S."/>
            <person name="Kuo A."/>
            <person name="Mondo S."/>
            <person name="Pangilinan J."/>
            <person name="Riley R."/>
            <person name="Labutti K."/>
            <person name="Andreopoulos B."/>
            <person name="Lipzen A."/>
            <person name="Chen C."/>
            <person name="Yanf M."/>
            <person name="Daum C."/>
            <person name="Ng V."/>
            <person name="Clum A."/>
            <person name="Steindorff A."/>
            <person name="Ohm R."/>
            <person name="Martin F."/>
            <person name="Silar P."/>
            <person name="Natvig D."/>
            <person name="Lalanne C."/>
            <person name="Gautier V."/>
            <person name="Ament-Velasquez S.L."/>
            <person name="Kruys A."/>
            <person name="Hutchinson M.I."/>
            <person name="Powell A.J."/>
            <person name="Barry K."/>
            <person name="Miller A.N."/>
            <person name="Grigoriev I.V."/>
            <person name="Debuchy R."/>
            <person name="Gladieux P."/>
            <person name="Thoren M.H."/>
            <person name="Johannesson H."/>
        </authorList>
    </citation>
    <scope>NUCLEOTIDE SEQUENCE</scope>
    <source>
        <strain evidence="7">CBS 540.89</strain>
    </source>
</reference>
<keyword evidence="2 4" id="KW-0863">Zinc-finger</keyword>
<feature type="domain" description="RING-type" evidence="6">
    <location>
        <begin position="284"/>
        <end position="327"/>
    </location>
</feature>
<dbReference type="PANTHER" id="PTHR45931:SF3">
    <property type="entry name" value="RING ZINC FINGER-CONTAINING PROTEIN"/>
    <property type="match status" value="1"/>
</dbReference>
<keyword evidence="3" id="KW-0862">Zinc</keyword>
<dbReference type="Pfam" id="PF13639">
    <property type="entry name" value="zf-RING_2"/>
    <property type="match status" value="1"/>
</dbReference>
<evidence type="ECO:0000256" key="4">
    <source>
        <dbReference type="PROSITE-ProRule" id="PRU00175"/>
    </source>
</evidence>
<dbReference type="EMBL" id="JAUKTV010000007">
    <property type="protein sequence ID" value="KAK0735314.1"/>
    <property type="molecule type" value="Genomic_DNA"/>
</dbReference>
<feature type="non-terminal residue" evidence="7">
    <location>
        <position position="365"/>
    </location>
</feature>
<sequence length="365" mass="41679">AAPAPAEERERAFSESEDDVWMRSGDMYIRNEDDYWYSDYDYDDSDSDNGVHWSDDHHEEEFFGGFGSDSDLPEVTSSFQLNLTIERIDDDTPYLMFHMIIAEGPLTGVESSFSSRDRNIGESVRSLMPRFADRYLRPGQESTTLRATAPVICPRLQALYDLHPPDRERLRFGLQHSTVVEALGGFPNFYTWQETMLFYILYRVGGDIFLTMEELIPAPTDVRPEELPSILRQTDEHPTGAATPNSTDDPDAPDGHKTRKLSPQQAAINDLDIRKVASDENLRCIICFEDFAPGEEEAKIKVCSHGEFHKECLATWLRKDLTCPYCRAELGKRAEGAGNRMEDEVDPDAWLGRDPAPLERLLWRR</sequence>
<dbReference type="InterPro" id="IPR051834">
    <property type="entry name" value="RING_finger_E3_ligase"/>
</dbReference>
<gene>
    <name evidence="7" type="ORF">B0T21DRAFT_256147</name>
</gene>
<evidence type="ECO:0000256" key="1">
    <source>
        <dbReference type="ARBA" id="ARBA00022723"/>
    </source>
</evidence>
<proteinExistence type="predicted"/>
<name>A0AA40BJB5_9PEZI</name>
<accession>A0AA40BJB5</accession>
<comment type="caution">
    <text evidence="7">The sequence shown here is derived from an EMBL/GenBank/DDBJ whole genome shotgun (WGS) entry which is preliminary data.</text>
</comment>
<evidence type="ECO:0000313" key="7">
    <source>
        <dbReference type="EMBL" id="KAK0735314.1"/>
    </source>
</evidence>
<dbReference type="PROSITE" id="PS50089">
    <property type="entry name" value="ZF_RING_2"/>
    <property type="match status" value="1"/>
</dbReference>
<feature type="non-terminal residue" evidence="7">
    <location>
        <position position="1"/>
    </location>
</feature>
<dbReference type="PANTHER" id="PTHR45931">
    <property type="entry name" value="SI:CH211-59O9.10"/>
    <property type="match status" value="1"/>
</dbReference>
<dbReference type="AlphaFoldDB" id="A0AA40BJB5"/>
<dbReference type="GO" id="GO:0005634">
    <property type="term" value="C:nucleus"/>
    <property type="evidence" value="ECO:0007669"/>
    <property type="project" value="TreeGrafter"/>
</dbReference>
<keyword evidence="8" id="KW-1185">Reference proteome</keyword>
<organism evidence="7 8">
    <name type="scientific">Apiosordaria backusii</name>
    <dbReference type="NCBI Taxonomy" id="314023"/>
    <lineage>
        <taxon>Eukaryota</taxon>
        <taxon>Fungi</taxon>
        <taxon>Dikarya</taxon>
        <taxon>Ascomycota</taxon>
        <taxon>Pezizomycotina</taxon>
        <taxon>Sordariomycetes</taxon>
        <taxon>Sordariomycetidae</taxon>
        <taxon>Sordariales</taxon>
        <taxon>Lasiosphaeriaceae</taxon>
        <taxon>Apiosordaria</taxon>
    </lineage>
</organism>
<evidence type="ECO:0000256" key="5">
    <source>
        <dbReference type="SAM" id="MobiDB-lite"/>
    </source>
</evidence>
<evidence type="ECO:0000256" key="2">
    <source>
        <dbReference type="ARBA" id="ARBA00022771"/>
    </source>
</evidence>
<dbReference type="InterPro" id="IPR013083">
    <property type="entry name" value="Znf_RING/FYVE/PHD"/>
</dbReference>
<dbReference type="GO" id="GO:0006511">
    <property type="term" value="P:ubiquitin-dependent protein catabolic process"/>
    <property type="evidence" value="ECO:0007669"/>
    <property type="project" value="TreeGrafter"/>
</dbReference>
<dbReference type="InterPro" id="IPR001841">
    <property type="entry name" value="Znf_RING"/>
</dbReference>
<protein>
    <recommendedName>
        <fullName evidence="6">RING-type domain-containing protein</fullName>
    </recommendedName>
</protein>